<dbReference type="AlphaFoldDB" id="A0AB40AM43"/>
<evidence type="ECO:0000313" key="4">
    <source>
        <dbReference type="RefSeq" id="XP_039116021.1"/>
    </source>
</evidence>
<organism evidence="3 4">
    <name type="scientific">Dioscorea cayennensis subsp. rotundata</name>
    <name type="common">White Guinea yam</name>
    <name type="synonym">Dioscorea rotundata</name>
    <dbReference type="NCBI Taxonomy" id="55577"/>
    <lineage>
        <taxon>Eukaryota</taxon>
        <taxon>Viridiplantae</taxon>
        <taxon>Streptophyta</taxon>
        <taxon>Embryophyta</taxon>
        <taxon>Tracheophyta</taxon>
        <taxon>Spermatophyta</taxon>
        <taxon>Magnoliopsida</taxon>
        <taxon>Liliopsida</taxon>
        <taxon>Dioscoreales</taxon>
        <taxon>Dioscoreaceae</taxon>
        <taxon>Dioscorea</taxon>
    </lineage>
</organism>
<dbReference type="GO" id="GO:0005615">
    <property type="term" value="C:extracellular space"/>
    <property type="evidence" value="ECO:0007669"/>
    <property type="project" value="TreeGrafter"/>
</dbReference>
<protein>
    <submittedName>
        <fullName evidence="4">Sulfhydryl oxidase 2-like isoform X1</fullName>
    </submittedName>
</protein>
<reference evidence="4" key="1">
    <citation type="submission" date="2025-08" db="UniProtKB">
        <authorList>
            <consortium name="RefSeq"/>
        </authorList>
    </citation>
    <scope>IDENTIFICATION</scope>
</reference>
<dbReference type="PROSITE" id="PS00194">
    <property type="entry name" value="THIOREDOXIN_1"/>
    <property type="match status" value="1"/>
</dbReference>
<dbReference type="InterPro" id="IPR039798">
    <property type="entry name" value="Sulfhydryl_oxidase"/>
</dbReference>
<keyword evidence="1" id="KW-0732">Signal</keyword>
<dbReference type="PANTHER" id="PTHR22897:SF8">
    <property type="entry name" value="SULFHYDRYL OXIDASE"/>
    <property type="match status" value="1"/>
</dbReference>
<name>A0AB40AM43_DIOCR</name>
<dbReference type="InterPro" id="IPR013766">
    <property type="entry name" value="Thioredoxin_domain"/>
</dbReference>
<evidence type="ECO:0000259" key="2">
    <source>
        <dbReference type="PROSITE" id="PS51352"/>
    </source>
</evidence>
<gene>
    <name evidence="4" type="primary">LOC120251537</name>
</gene>
<dbReference type="PROSITE" id="PS51352">
    <property type="entry name" value="THIOREDOXIN_2"/>
    <property type="match status" value="1"/>
</dbReference>
<dbReference type="GO" id="GO:0000139">
    <property type="term" value="C:Golgi membrane"/>
    <property type="evidence" value="ECO:0007669"/>
    <property type="project" value="TreeGrafter"/>
</dbReference>
<dbReference type="Proteomes" id="UP001515500">
    <property type="component" value="Chromosome 20"/>
</dbReference>
<sequence>MLANKFHRLLVFVLLVLPVLEASVISLGPRHLGGHGIYPLEASVELNITNFDAVLTDSPTTYAIVEFFAHWCPACRNYKPHYEKVARLFNGPEAVHPGIVLMAHVDCALKMNSDLCDQFSVRHYPMLLWGPPTKFVSGKWDSKQEKNEIQPIDDGRTAERLLNWINNKIGRQVINPFPLFLIVT</sequence>
<keyword evidence="3" id="KW-1185">Reference proteome</keyword>
<evidence type="ECO:0000313" key="3">
    <source>
        <dbReference type="Proteomes" id="UP001515500"/>
    </source>
</evidence>
<dbReference type="PANTHER" id="PTHR22897">
    <property type="entry name" value="QUIESCIN Q6-RELATED SULFHYDRYL OXIDASE"/>
    <property type="match status" value="1"/>
</dbReference>
<dbReference type="GO" id="GO:0016971">
    <property type="term" value="F:flavin-dependent sulfhydryl oxidase activity"/>
    <property type="evidence" value="ECO:0007669"/>
    <property type="project" value="InterPro"/>
</dbReference>
<evidence type="ECO:0000256" key="1">
    <source>
        <dbReference type="SAM" id="SignalP"/>
    </source>
</evidence>
<accession>A0AB40AM43</accession>
<dbReference type="SUPFAM" id="SSF52833">
    <property type="entry name" value="Thioredoxin-like"/>
    <property type="match status" value="1"/>
</dbReference>
<dbReference type="GO" id="GO:0006457">
    <property type="term" value="P:protein folding"/>
    <property type="evidence" value="ECO:0007669"/>
    <property type="project" value="TreeGrafter"/>
</dbReference>
<feature type="chain" id="PRO_5044262284" evidence="1">
    <location>
        <begin position="23"/>
        <end position="184"/>
    </location>
</feature>
<dbReference type="GO" id="GO:0003756">
    <property type="term" value="F:protein disulfide isomerase activity"/>
    <property type="evidence" value="ECO:0007669"/>
    <property type="project" value="TreeGrafter"/>
</dbReference>
<dbReference type="Gene3D" id="3.40.30.10">
    <property type="entry name" value="Glutaredoxin"/>
    <property type="match status" value="1"/>
</dbReference>
<dbReference type="InterPro" id="IPR036249">
    <property type="entry name" value="Thioredoxin-like_sf"/>
</dbReference>
<dbReference type="FunFam" id="3.40.30.10:FF:000244">
    <property type="entry name" value="Sulfhydryl oxidase"/>
    <property type="match status" value="1"/>
</dbReference>
<dbReference type="InterPro" id="IPR017937">
    <property type="entry name" value="Thioredoxin_CS"/>
</dbReference>
<dbReference type="RefSeq" id="XP_039116021.1">
    <property type="nucleotide sequence ID" value="XM_039260087.1"/>
</dbReference>
<dbReference type="GeneID" id="120251537"/>
<dbReference type="Pfam" id="PF00085">
    <property type="entry name" value="Thioredoxin"/>
    <property type="match status" value="1"/>
</dbReference>
<proteinExistence type="predicted"/>
<feature type="domain" description="Thioredoxin" evidence="2">
    <location>
        <begin position="16"/>
        <end position="170"/>
    </location>
</feature>
<feature type="signal peptide" evidence="1">
    <location>
        <begin position="1"/>
        <end position="22"/>
    </location>
</feature>